<evidence type="ECO:0000313" key="3">
    <source>
        <dbReference type="EMBL" id="KAJ5359681.1"/>
    </source>
</evidence>
<dbReference type="InterPro" id="IPR018744">
    <property type="entry name" value="DUF2293"/>
</dbReference>
<dbReference type="Proteomes" id="UP001147782">
    <property type="component" value="Unassembled WGS sequence"/>
</dbReference>
<dbReference type="EMBL" id="JAPZBS010000009">
    <property type="protein sequence ID" value="KAJ5359681.1"/>
    <property type="molecule type" value="Genomic_DNA"/>
</dbReference>
<dbReference type="OrthoDB" id="5381833at2759"/>
<dbReference type="PANTHER" id="PTHR38113:SF2">
    <property type="entry name" value="DUF2293 DOMAIN-CONTAINING PROTEIN"/>
    <property type="match status" value="1"/>
</dbReference>
<proteinExistence type="predicted"/>
<evidence type="ECO:0000259" key="2">
    <source>
        <dbReference type="Pfam" id="PF10056"/>
    </source>
</evidence>
<evidence type="ECO:0000256" key="1">
    <source>
        <dbReference type="SAM" id="MobiDB-lite"/>
    </source>
</evidence>
<evidence type="ECO:0000313" key="4">
    <source>
        <dbReference type="Proteomes" id="UP001147782"/>
    </source>
</evidence>
<feature type="domain" description="DUF2293" evidence="2">
    <location>
        <begin position="141"/>
        <end position="224"/>
    </location>
</feature>
<reference evidence="3" key="1">
    <citation type="submission" date="2022-11" db="EMBL/GenBank/DDBJ databases">
        <authorList>
            <person name="Petersen C."/>
        </authorList>
    </citation>
    <scope>NUCLEOTIDE SEQUENCE</scope>
    <source>
        <strain evidence="3">IBT 29864</strain>
    </source>
</reference>
<protein>
    <recommendedName>
        <fullName evidence="2">DUF2293 domain-containing protein</fullName>
    </recommendedName>
</protein>
<sequence length="227" mass="25867">MAYLAPCKVCVRRLHKKVAHRRPGSVRKPKARSLATASQRDEKCPEQLEGGVYERAPMPEGYSFVPKGDIFITLKCRMKTWESKQIVYNVYNGLTQIPVGIRVPSGIYAEVLAKSKETERPRAFAANPRYTNSQDPARTLLRRHFPMMPGHILDSIVEYAFQEGSGRVGCDETLSDSEKAQLAVEAHIRHHHTPYEAMLESGLDRELAHRRVRETVQRIRKAWEGTD</sequence>
<dbReference type="Pfam" id="PF10056">
    <property type="entry name" value="DUF2293"/>
    <property type="match status" value="1"/>
</dbReference>
<comment type="caution">
    <text evidence="3">The sequence shown here is derived from an EMBL/GenBank/DDBJ whole genome shotgun (WGS) entry which is preliminary data.</text>
</comment>
<dbReference type="GeneID" id="81444186"/>
<name>A0A9W9UYM9_9EURO</name>
<feature type="region of interest" description="Disordered" evidence="1">
    <location>
        <begin position="21"/>
        <end position="45"/>
    </location>
</feature>
<feature type="compositionally biased region" description="Basic residues" evidence="1">
    <location>
        <begin position="21"/>
        <end position="31"/>
    </location>
</feature>
<organism evidence="3 4">
    <name type="scientific">Penicillium cataractarum</name>
    <dbReference type="NCBI Taxonomy" id="2100454"/>
    <lineage>
        <taxon>Eukaryota</taxon>
        <taxon>Fungi</taxon>
        <taxon>Dikarya</taxon>
        <taxon>Ascomycota</taxon>
        <taxon>Pezizomycotina</taxon>
        <taxon>Eurotiomycetes</taxon>
        <taxon>Eurotiomycetidae</taxon>
        <taxon>Eurotiales</taxon>
        <taxon>Aspergillaceae</taxon>
        <taxon>Penicillium</taxon>
    </lineage>
</organism>
<dbReference type="AlphaFoldDB" id="A0A9W9UYM9"/>
<accession>A0A9W9UYM9</accession>
<gene>
    <name evidence="3" type="ORF">N7496_012094</name>
</gene>
<reference evidence="3" key="2">
    <citation type="journal article" date="2023" name="IMA Fungus">
        <title>Comparative genomic study of the Penicillium genus elucidates a diverse pangenome and 15 lateral gene transfer events.</title>
        <authorList>
            <person name="Petersen C."/>
            <person name="Sorensen T."/>
            <person name="Nielsen M.R."/>
            <person name="Sondergaard T.E."/>
            <person name="Sorensen J.L."/>
            <person name="Fitzpatrick D.A."/>
            <person name="Frisvad J.C."/>
            <person name="Nielsen K.L."/>
        </authorList>
    </citation>
    <scope>NUCLEOTIDE SEQUENCE</scope>
    <source>
        <strain evidence="3">IBT 29864</strain>
    </source>
</reference>
<dbReference type="RefSeq" id="XP_056550967.1">
    <property type="nucleotide sequence ID" value="XM_056705007.1"/>
</dbReference>
<dbReference type="PANTHER" id="PTHR38113">
    <property type="match status" value="1"/>
</dbReference>
<keyword evidence="4" id="KW-1185">Reference proteome</keyword>